<accession>A0ABR1ELX0</accession>
<evidence type="ECO:0000313" key="2">
    <source>
        <dbReference type="Proteomes" id="UP001303046"/>
    </source>
</evidence>
<evidence type="ECO:0008006" key="3">
    <source>
        <dbReference type="Google" id="ProtNLM"/>
    </source>
</evidence>
<protein>
    <recommendedName>
        <fullName evidence="3">Reverse transcriptase domain-containing protein</fullName>
    </recommendedName>
</protein>
<comment type="caution">
    <text evidence="1">The sequence shown here is derived from an EMBL/GenBank/DDBJ whole genome shotgun (WGS) entry which is preliminary data.</text>
</comment>
<sequence>MRPTNFDPISKTSKELLERRRTMRLDPNTSHIEQQKILEAAQRKTNLKKCRRDIRECNIPLAALLSEDETRTSSRRDMEVITKRFYSNLFGSSTPVSTPIIPTGEAPPRILPSQTVSRVIEVYREYRLPFVLTFVDCEKAFDSVETRAILSALVDQGGDWSYVKILATAMLLDATIRCTPAL</sequence>
<keyword evidence="2" id="KW-1185">Reference proteome</keyword>
<organism evidence="1 2">
    <name type="scientific">Necator americanus</name>
    <name type="common">Human hookworm</name>
    <dbReference type="NCBI Taxonomy" id="51031"/>
    <lineage>
        <taxon>Eukaryota</taxon>
        <taxon>Metazoa</taxon>
        <taxon>Ecdysozoa</taxon>
        <taxon>Nematoda</taxon>
        <taxon>Chromadorea</taxon>
        <taxon>Rhabditida</taxon>
        <taxon>Rhabditina</taxon>
        <taxon>Rhabditomorpha</taxon>
        <taxon>Strongyloidea</taxon>
        <taxon>Ancylostomatidae</taxon>
        <taxon>Bunostominae</taxon>
        <taxon>Necator</taxon>
    </lineage>
</organism>
<dbReference type="EMBL" id="JAVFWL010000006">
    <property type="protein sequence ID" value="KAK6763671.1"/>
    <property type="molecule type" value="Genomic_DNA"/>
</dbReference>
<reference evidence="1 2" key="1">
    <citation type="submission" date="2023-08" db="EMBL/GenBank/DDBJ databases">
        <title>A Necator americanus chromosomal reference genome.</title>
        <authorList>
            <person name="Ilik V."/>
            <person name="Petrzelkova K.J."/>
            <person name="Pardy F."/>
            <person name="Fuh T."/>
            <person name="Niatou-Singa F.S."/>
            <person name="Gouil Q."/>
            <person name="Baker L."/>
            <person name="Ritchie M.E."/>
            <person name="Jex A.R."/>
            <person name="Gazzola D."/>
            <person name="Li H."/>
            <person name="Toshio Fujiwara R."/>
            <person name="Zhan B."/>
            <person name="Aroian R.V."/>
            <person name="Pafco B."/>
            <person name="Schwarz E.M."/>
        </authorList>
    </citation>
    <scope>NUCLEOTIDE SEQUENCE [LARGE SCALE GENOMIC DNA]</scope>
    <source>
        <strain evidence="1 2">Aroian</strain>
        <tissue evidence="1">Whole animal</tissue>
    </source>
</reference>
<dbReference type="Proteomes" id="UP001303046">
    <property type="component" value="Unassembled WGS sequence"/>
</dbReference>
<proteinExistence type="predicted"/>
<evidence type="ECO:0000313" key="1">
    <source>
        <dbReference type="EMBL" id="KAK6763671.1"/>
    </source>
</evidence>
<name>A0ABR1ELX0_NECAM</name>
<gene>
    <name evidence="1" type="primary">Necator_chrX.g24285</name>
    <name evidence="1" type="ORF">RB195_024120</name>
</gene>